<dbReference type="EMBL" id="LVLJ01000898">
    <property type="protein sequence ID" value="OAE32038.1"/>
    <property type="molecule type" value="Genomic_DNA"/>
</dbReference>
<comment type="caution">
    <text evidence="2">The sequence shown here is derived from an EMBL/GenBank/DDBJ whole genome shotgun (WGS) entry which is preliminary data.</text>
</comment>
<evidence type="ECO:0000256" key="1">
    <source>
        <dbReference type="SAM" id="MobiDB-lite"/>
    </source>
</evidence>
<proteinExistence type="predicted"/>
<keyword evidence="3" id="KW-1185">Reference proteome</keyword>
<organism evidence="2 3">
    <name type="scientific">Marchantia polymorpha subsp. ruderalis</name>
    <dbReference type="NCBI Taxonomy" id="1480154"/>
    <lineage>
        <taxon>Eukaryota</taxon>
        <taxon>Viridiplantae</taxon>
        <taxon>Streptophyta</taxon>
        <taxon>Embryophyta</taxon>
        <taxon>Marchantiophyta</taxon>
        <taxon>Marchantiopsida</taxon>
        <taxon>Marchantiidae</taxon>
        <taxon>Marchantiales</taxon>
        <taxon>Marchantiaceae</taxon>
        <taxon>Marchantia</taxon>
    </lineage>
</organism>
<gene>
    <name evidence="2" type="ORF">AXG93_2278s1170</name>
</gene>
<dbReference type="Proteomes" id="UP000077202">
    <property type="component" value="Unassembled WGS sequence"/>
</dbReference>
<protein>
    <submittedName>
        <fullName evidence="2">Uncharacterized protein</fullName>
    </submittedName>
</protein>
<reference evidence="2" key="1">
    <citation type="submission" date="2016-03" db="EMBL/GenBank/DDBJ databases">
        <title>Mechanisms controlling the formation of the plant cell surface in tip-growing cells are functionally conserved among land plants.</title>
        <authorList>
            <person name="Honkanen S."/>
            <person name="Jones V.A."/>
            <person name="Morieri G."/>
            <person name="Champion C."/>
            <person name="Hetherington A.J."/>
            <person name="Kelly S."/>
            <person name="Saint-Marcoux D."/>
            <person name="Proust H."/>
            <person name="Prescott H."/>
            <person name="Dolan L."/>
        </authorList>
    </citation>
    <scope>NUCLEOTIDE SEQUENCE [LARGE SCALE GENOMIC DNA]</scope>
    <source>
        <tissue evidence="2">Whole gametophyte</tissue>
    </source>
</reference>
<dbReference type="AlphaFoldDB" id="A0A176WFM4"/>
<feature type="region of interest" description="Disordered" evidence="1">
    <location>
        <begin position="1"/>
        <end position="20"/>
    </location>
</feature>
<evidence type="ECO:0000313" key="2">
    <source>
        <dbReference type="EMBL" id="OAE32038.1"/>
    </source>
</evidence>
<sequence>MKSEGSQVLDASGGRTAAAKHDGLGRKINTCAIICLDPTCEFIHNEPSLKIDVLMMDHTQPAQMQIRHAEYRKCPIKEWPGDKTMQRHASIPVPHSVSSGLQTATLVKDHVHVRPGGIPFKGQTKYGRQCSASAVRCRQDLAVSITRNIEDIFGPKSHKSRDEIHNVLCGAIASLFLPSLRDTLILSLSLALCLIDTSHYKGQSCSKCGAPAPLTTNGSVQEDKYTAHSPLTKPKADKLEEPCASVGSQCLSEPPRAPRFTLDGTSSSLVHCYHLNLLQTSADQDSFLVTLQSW</sequence>
<accession>A0A176WFM4</accession>
<name>A0A176WFM4_MARPO</name>
<evidence type="ECO:0000313" key="3">
    <source>
        <dbReference type="Proteomes" id="UP000077202"/>
    </source>
</evidence>